<keyword evidence="7 9" id="KW-0234">DNA repair</keyword>
<dbReference type="GO" id="GO:0006310">
    <property type="term" value="P:DNA recombination"/>
    <property type="evidence" value="ECO:0007669"/>
    <property type="project" value="InterPro"/>
</dbReference>
<dbReference type="GO" id="GO:0006281">
    <property type="term" value="P:DNA repair"/>
    <property type="evidence" value="ECO:0007669"/>
    <property type="project" value="UniProtKB-KW"/>
</dbReference>
<name>B8D2I7_HALOH</name>
<evidence type="ECO:0000256" key="3">
    <source>
        <dbReference type="ARBA" id="ARBA00021315"/>
    </source>
</evidence>
<dbReference type="GO" id="GO:0005524">
    <property type="term" value="F:ATP binding"/>
    <property type="evidence" value="ECO:0007669"/>
    <property type="project" value="UniProtKB-KW"/>
</dbReference>
<evidence type="ECO:0000256" key="1">
    <source>
        <dbReference type="ARBA" id="ARBA00003618"/>
    </source>
</evidence>
<feature type="coiled-coil region" evidence="10">
    <location>
        <begin position="288"/>
        <end position="374"/>
    </location>
</feature>
<dbReference type="AlphaFoldDB" id="B8D2I7"/>
<dbReference type="PANTHER" id="PTHR11059:SF0">
    <property type="entry name" value="DNA REPAIR PROTEIN RECN"/>
    <property type="match status" value="1"/>
</dbReference>
<feature type="domain" description="RecF/RecN/SMC N-terminal" evidence="11">
    <location>
        <begin position="2"/>
        <end position="509"/>
    </location>
</feature>
<organism evidence="12 13">
    <name type="scientific">Halothermothrix orenii (strain H 168 / OCM 544 / DSM 9562)</name>
    <dbReference type="NCBI Taxonomy" id="373903"/>
    <lineage>
        <taxon>Bacteria</taxon>
        <taxon>Bacillati</taxon>
        <taxon>Bacillota</taxon>
        <taxon>Clostridia</taxon>
        <taxon>Halanaerobiales</taxon>
        <taxon>Halothermotrichaceae</taxon>
        <taxon>Halothermothrix</taxon>
    </lineage>
</organism>
<evidence type="ECO:0000259" key="11">
    <source>
        <dbReference type="Pfam" id="PF02463"/>
    </source>
</evidence>
<evidence type="ECO:0000256" key="6">
    <source>
        <dbReference type="ARBA" id="ARBA00022840"/>
    </source>
</evidence>
<evidence type="ECO:0000256" key="8">
    <source>
        <dbReference type="ARBA" id="ARBA00033408"/>
    </source>
</evidence>
<dbReference type="InterPro" id="IPR027417">
    <property type="entry name" value="P-loop_NTPase"/>
</dbReference>
<dbReference type="eggNOG" id="COG0497">
    <property type="taxonomic scope" value="Bacteria"/>
</dbReference>
<keyword evidence="13" id="KW-1185">Reference proteome</keyword>
<evidence type="ECO:0000256" key="4">
    <source>
        <dbReference type="ARBA" id="ARBA00022741"/>
    </source>
</evidence>
<sequence>MLVEFRVKNFILIDRLELEFGRGLNVLTGETGAGKSMIIGALEVLLGARATSDLIRRGQDRAIIEAVFEPDNMGEVNNFLKESGFEIEPSYLIISREINRNGRNRNRINGQLATAGMVKKLGGFLIDIHGQHEHQSLLDRKLHIDILDGFIDQKGIELKRNINKLYNKIKDIDTRLKDMKIDDAEKAREIDLLEFQINEIEEAGLKKNEIEELYNEYRVLNNMEEIFTKTGTIYNELSGDEYNTGLLDRLGNYMKDLESLEKFDNDLKNILESFRDVFYQLEDVTFRIRDYHENLEFNQNRLDTIEERIDLINHLQRKYGETVEEILDYKDRMKNKLDTLKKQDKLIEKLKHEKEELKQKYYKISRELSKIRKKQANNIQKKIESELSDLAMKDAIFKVSFEECEPRKNGIDDIEFLIATNPGSELKPLSRIASGGELSRIMLALKTIMADIDQVYTLVFDEVDSGVGGKTAQMMAEKLARISKNRQVLCITHLPQIASMADNHYFITKEVIDNNTFTRVLQLDYEGRRKELARMLGGVETTETTIKHADEMLNMARQKKDKLSG</sequence>
<keyword evidence="5 9" id="KW-0227">DNA damage</keyword>
<dbReference type="GO" id="GO:0043590">
    <property type="term" value="C:bacterial nucleoid"/>
    <property type="evidence" value="ECO:0007669"/>
    <property type="project" value="TreeGrafter"/>
</dbReference>
<keyword evidence="10" id="KW-0175">Coiled coil</keyword>
<dbReference type="OrthoDB" id="9806954at2"/>
<evidence type="ECO:0000256" key="5">
    <source>
        <dbReference type="ARBA" id="ARBA00022763"/>
    </source>
</evidence>
<feature type="coiled-coil region" evidence="10">
    <location>
        <begin position="162"/>
        <end position="213"/>
    </location>
</feature>
<keyword evidence="4" id="KW-0547">Nucleotide-binding</keyword>
<dbReference type="Gene3D" id="3.40.50.300">
    <property type="entry name" value="P-loop containing nucleotide triphosphate hydrolases"/>
    <property type="match status" value="2"/>
</dbReference>
<proteinExistence type="inferred from homology"/>
<evidence type="ECO:0000256" key="10">
    <source>
        <dbReference type="SAM" id="Coils"/>
    </source>
</evidence>
<dbReference type="GO" id="GO:0009432">
    <property type="term" value="P:SOS response"/>
    <property type="evidence" value="ECO:0007669"/>
    <property type="project" value="TreeGrafter"/>
</dbReference>
<dbReference type="Pfam" id="PF02463">
    <property type="entry name" value="SMC_N"/>
    <property type="match status" value="1"/>
</dbReference>
<accession>B8D2I7</accession>
<dbReference type="PIRSF" id="PIRSF003128">
    <property type="entry name" value="RecN"/>
    <property type="match status" value="1"/>
</dbReference>
<gene>
    <name evidence="12" type="ordered locus">Hore_06570</name>
</gene>
<protein>
    <recommendedName>
        <fullName evidence="3 9">DNA repair protein RecN</fullName>
    </recommendedName>
    <alternativeName>
        <fullName evidence="8 9">Recombination protein N</fullName>
    </alternativeName>
</protein>
<evidence type="ECO:0000256" key="9">
    <source>
        <dbReference type="PIRNR" id="PIRNR003128"/>
    </source>
</evidence>
<dbReference type="InterPro" id="IPR003395">
    <property type="entry name" value="RecF/RecN/SMC_N"/>
</dbReference>
<dbReference type="KEGG" id="hor:Hore_06570"/>
<dbReference type="SUPFAM" id="SSF52540">
    <property type="entry name" value="P-loop containing nucleoside triphosphate hydrolases"/>
    <property type="match status" value="2"/>
</dbReference>
<dbReference type="PANTHER" id="PTHR11059">
    <property type="entry name" value="DNA REPAIR PROTEIN RECN"/>
    <property type="match status" value="1"/>
</dbReference>
<evidence type="ECO:0000256" key="7">
    <source>
        <dbReference type="ARBA" id="ARBA00023204"/>
    </source>
</evidence>
<dbReference type="Proteomes" id="UP000000719">
    <property type="component" value="Chromosome"/>
</dbReference>
<keyword evidence="6" id="KW-0067">ATP-binding</keyword>
<reference evidence="12 13" key="1">
    <citation type="journal article" date="2009" name="PLoS ONE">
        <title>Genome analysis of the anaerobic thermohalophilic bacterium Halothermothrix orenii.</title>
        <authorList>
            <person name="Mavromatis K."/>
            <person name="Ivanova N."/>
            <person name="Anderson I."/>
            <person name="Lykidis A."/>
            <person name="Hooper S.D."/>
            <person name="Sun H."/>
            <person name="Kunin V."/>
            <person name="Lapidus A."/>
            <person name="Hugenholtz P."/>
            <person name="Patel B."/>
            <person name="Kyrpides N.C."/>
        </authorList>
    </citation>
    <scope>NUCLEOTIDE SEQUENCE [LARGE SCALE GENOMIC DNA]</scope>
    <source>
        <strain evidence="13">H 168 / OCM 544 / DSM 9562</strain>
    </source>
</reference>
<dbReference type="HOGENOM" id="CLU_018297_3_1_9"/>
<dbReference type="STRING" id="373903.Hore_06570"/>
<dbReference type="RefSeq" id="WP_012635602.1">
    <property type="nucleotide sequence ID" value="NC_011899.1"/>
</dbReference>
<dbReference type="FunFam" id="3.40.50.300:FF:000356">
    <property type="entry name" value="DNA repair protein RecN"/>
    <property type="match status" value="1"/>
</dbReference>
<evidence type="ECO:0000256" key="2">
    <source>
        <dbReference type="ARBA" id="ARBA00009441"/>
    </source>
</evidence>
<dbReference type="InterPro" id="IPR004604">
    <property type="entry name" value="DNA_recomb/repair_RecN"/>
</dbReference>
<dbReference type="NCBIfam" id="TIGR00634">
    <property type="entry name" value="recN"/>
    <property type="match status" value="1"/>
</dbReference>
<evidence type="ECO:0000313" key="12">
    <source>
        <dbReference type="EMBL" id="ACL69414.1"/>
    </source>
</evidence>
<comment type="function">
    <text evidence="1 9">May be involved in recombinational repair of damaged DNA.</text>
</comment>
<comment type="similarity">
    <text evidence="2 9">Belongs to the RecN family.</text>
</comment>
<dbReference type="CDD" id="cd03241">
    <property type="entry name" value="ABC_RecN"/>
    <property type="match status" value="2"/>
</dbReference>
<dbReference type="EMBL" id="CP001098">
    <property type="protein sequence ID" value="ACL69414.1"/>
    <property type="molecule type" value="Genomic_DNA"/>
</dbReference>
<evidence type="ECO:0000313" key="13">
    <source>
        <dbReference type="Proteomes" id="UP000000719"/>
    </source>
</evidence>
<dbReference type="FunFam" id="3.40.50.300:FF:000319">
    <property type="entry name" value="DNA repair protein RecN"/>
    <property type="match status" value="1"/>
</dbReference>